<dbReference type="BioCyc" id="SCEL448385:SCE_RS16835-MONOMER"/>
<organism evidence="3 4">
    <name type="scientific">Sorangium cellulosum (strain So ce56)</name>
    <name type="common">Polyangium cellulosum (strain So ce56)</name>
    <dbReference type="NCBI Taxonomy" id="448385"/>
    <lineage>
        <taxon>Bacteria</taxon>
        <taxon>Pseudomonadati</taxon>
        <taxon>Myxococcota</taxon>
        <taxon>Polyangia</taxon>
        <taxon>Polyangiales</taxon>
        <taxon>Polyangiaceae</taxon>
        <taxon>Sorangium</taxon>
    </lineage>
</organism>
<feature type="region of interest" description="Disordered" evidence="1">
    <location>
        <begin position="43"/>
        <end position="86"/>
    </location>
</feature>
<evidence type="ECO:0000259" key="2">
    <source>
        <dbReference type="PROSITE" id="PS51820"/>
    </source>
</evidence>
<evidence type="ECO:0000256" key="1">
    <source>
        <dbReference type="SAM" id="MobiDB-lite"/>
    </source>
</evidence>
<dbReference type="eggNOG" id="COG0823">
    <property type="taxonomic scope" value="Bacteria"/>
</dbReference>
<evidence type="ECO:0000313" key="4">
    <source>
        <dbReference type="Proteomes" id="UP000002139"/>
    </source>
</evidence>
<dbReference type="NCBIfam" id="TIGR02148">
    <property type="entry name" value="Fibro_Slime"/>
    <property type="match status" value="1"/>
</dbReference>
<dbReference type="AlphaFoldDB" id="A9GMI8"/>
<dbReference type="KEGG" id="scl:sce3285"/>
<dbReference type="PROSITE" id="PS51820">
    <property type="entry name" value="PA14"/>
    <property type="match status" value="1"/>
</dbReference>
<dbReference type="PANTHER" id="PTHR31137">
    <property type="entry name" value="PROTEIN PSIB-RELATED-RELATED"/>
    <property type="match status" value="1"/>
</dbReference>
<feature type="domain" description="PA14" evidence="2">
    <location>
        <begin position="142"/>
        <end position="298"/>
    </location>
</feature>
<dbReference type="STRING" id="448385.sce3285"/>
<accession>A9GMI8</accession>
<dbReference type="Proteomes" id="UP000002139">
    <property type="component" value="Chromosome"/>
</dbReference>
<dbReference type="GO" id="GO:0005576">
    <property type="term" value="C:extracellular region"/>
    <property type="evidence" value="ECO:0007669"/>
    <property type="project" value="TreeGrafter"/>
</dbReference>
<dbReference type="InterPro" id="IPR051154">
    <property type="entry name" value="Prespore-cell_inducing_factor"/>
</dbReference>
<evidence type="ECO:0000313" key="3">
    <source>
        <dbReference type="EMBL" id="CAN93444.1"/>
    </source>
</evidence>
<protein>
    <recommendedName>
        <fullName evidence="2">PA14 domain-containing protein</fullName>
    </recommendedName>
</protein>
<gene>
    <name evidence="3" type="ordered locus">sce3285</name>
</gene>
<dbReference type="InterPro" id="IPR011874">
    <property type="entry name" value="Fibro_Slime"/>
</dbReference>
<keyword evidence="4" id="KW-1185">Reference proteome</keyword>
<proteinExistence type="predicted"/>
<dbReference type="EMBL" id="AM746676">
    <property type="protein sequence ID" value="CAN93444.1"/>
    <property type="molecule type" value="Genomic_DNA"/>
</dbReference>
<dbReference type="InterPro" id="IPR037524">
    <property type="entry name" value="PA14/GLEYA"/>
</dbReference>
<feature type="compositionally biased region" description="Low complexity" evidence="1">
    <location>
        <begin position="43"/>
        <end position="64"/>
    </location>
</feature>
<feature type="compositionally biased region" description="Gly residues" evidence="1">
    <location>
        <begin position="68"/>
        <end position="81"/>
    </location>
</feature>
<dbReference type="PROSITE" id="PS51257">
    <property type="entry name" value="PROKAR_LIPOPROTEIN"/>
    <property type="match status" value="1"/>
</dbReference>
<dbReference type="OrthoDB" id="9757642at2"/>
<sequence>MKPAEPTAATRAGTPRFPAFLLTTGTALAGCTTEIAVIGRDLGATTSSSPASSSSTAGGDDPGTLDPGAGGGSAQGSAGAGGDERCEPKLAGVVRDFKAFSTDGGHPDFENFAGNGLKGIVAPELGPDDKPVYAHEGGTEHTTGPEAFYQWYHDDPTVNVPIRYDVPLQVSESGLGLFSGDQFFPIDDQGWGNEGRVHNFGFTYELHMTFDYQRGGVFFFNGDDDLWVFINRRLAIDMGGLHSPTSALLELDAYAEALGIEVGKEYPLDFFYAERRSGSAVFTMMTSFKFTNCDPILK</sequence>
<dbReference type="HOGENOM" id="CLU_077413_0_0_7"/>
<name>A9GMI8_SORC5</name>
<reference evidence="3 4" key="1">
    <citation type="journal article" date="2007" name="Nat. Biotechnol.">
        <title>Complete genome sequence of the myxobacterium Sorangium cellulosum.</title>
        <authorList>
            <person name="Schneiker S."/>
            <person name="Perlova O."/>
            <person name="Kaiser O."/>
            <person name="Gerth K."/>
            <person name="Alici A."/>
            <person name="Altmeyer M.O."/>
            <person name="Bartels D."/>
            <person name="Bekel T."/>
            <person name="Beyer S."/>
            <person name="Bode E."/>
            <person name="Bode H.B."/>
            <person name="Bolten C.J."/>
            <person name="Choudhuri J.V."/>
            <person name="Doss S."/>
            <person name="Elnakady Y.A."/>
            <person name="Frank B."/>
            <person name="Gaigalat L."/>
            <person name="Goesmann A."/>
            <person name="Groeger C."/>
            <person name="Gross F."/>
            <person name="Jelsbak L."/>
            <person name="Jelsbak L."/>
            <person name="Kalinowski J."/>
            <person name="Kegler C."/>
            <person name="Knauber T."/>
            <person name="Konietzny S."/>
            <person name="Kopp M."/>
            <person name="Krause L."/>
            <person name="Krug D."/>
            <person name="Linke B."/>
            <person name="Mahmud T."/>
            <person name="Martinez-Arias R."/>
            <person name="McHardy A.C."/>
            <person name="Merai M."/>
            <person name="Meyer F."/>
            <person name="Mormann S."/>
            <person name="Munoz-Dorado J."/>
            <person name="Perez J."/>
            <person name="Pradella S."/>
            <person name="Rachid S."/>
            <person name="Raddatz G."/>
            <person name="Rosenau F."/>
            <person name="Rueckert C."/>
            <person name="Sasse F."/>
            <person name="Scharfe M."/>
            <person name="Schuster S.C."/>
            <person name="Suen G."/>
            <person name="Treuner-Lange A."/>
            <person name="Velicer G.J."/>
            <person name="Vorholter F.-J."/>
            <person name="Weissman K.J."/>
            <person name="Welch R.D."/>
            <person name="Wenzel S.C."/>
            <person name="Whitworth D.E."/>
            <person name="Wilhelm S."/>
            <person name="Wittmann C."/>
            <person name="Bloecker H."/>
            <person name="Puehler A."/>
            <person name="Mueller R."/>
        </authorList>
    </citation>
    <scope>NUCLEOTIDE SEQUENCE [LARGE SCALE GENOMIC DNA]</scope>
    <source>
        <strain evidence="4">So ce56</strain>
    </source>
</reference>